<dbReference type="Proteomes" id="UP000664882">
    <property type="component" value="Unassembled WGS sequence"/>
</dbReference>
<evidence type="ECO:0000313" key="2">
    <source>
        <dbReference type="EMBL" id="MBO1518164.1"/>
    </source>
</evidence>
<organism evidence="2 3">
    <name type="scientific">Oceanisphaera pacifica</name>
    <dbReference type="NCBI Taxonomy" id="2818389"/>
    <lineage>
        <taxon>Bacteria</taxon>
        <taxon>Pseudomonadati</taxon>
        <taxon>Pseudomonadota</taxon>
        <taxon>Gammaproteobacteria</taxon>
        <taxon>Aeromonadales</taxon>
        <taxon>Aeromonadaceae</taxon>
        <taxon>Oceanisphaera</taxon>
    </lineage>
</organism>
<gene>
    <name evidence="2" type="ORF">J3U76_00715</name>
</gene>
<name>A0ABS3NCA8_9GAMM</name>
<feature type="compositionally biased region" description="Low complexity" evidence="1">
    <location>
        <begin position="57"/>
        <end position="80"/>
    </location>
</feature>
<protein>
    <submittedName>
        <fullName evidence="2">Uncharacterized protein</fullName>
    </submittedName>
</protein>
<reference evidence="2 3" key="1">
    <citation type="submission" date="2021-03" db="EMBL/GenBank/DDBJ databases">
        <title>Oceanisphaera sp. nov., isolated from the intestine.</title>
        <authorList>
            <person name="Zhao L.-H."/>
            <person name="Shi L.-F."/>
        </authorList>
    </citation>
    <scope>NUCLEOTIDE SEQUENCE [LARGE SCALE GENOMIC DNA]</scope>
    <source>
        <strain evidence="2 3">DM8</strain>
    </source>
</reference>
<dbReference type="PROSITE" id="PS51318">
    <property type="entry name" value="TAT"/>
    <property type="match status" value="1"/>
</dbReference>
<feature type="region of interest" description="Disordered" evidence="1">
    <location>
        <begin position="54"/>
        <end position="80"/>
    </location>
</feature>
<dbReference type="RefSeq" id="WP_208003751.1">
    <property type="nucleotide sequence ID" value="NZ_JAGDFX010000001.1"/>
</dbReference>
<evidence type="ECO:0000256" key="1">
    <source>
        <dbReference type="SAM" id="MobiDB-lite"/>
    </source>
</evidence>
<comment type="caution">
    <text evidence="2">The sequence shown here is derived from an EMBL/GenBank/DDBJ whole genome shotgun (WGS) entry which is preliminary data.</text>
</comment>
<dbReference type="EMBL" id="JAGDFX010000001">
    <property type="protein sequence ID" value="MBO1518164.1"/>
    <property type="molecule type" value="Genomic_DNA"/>
</dbReference>
<keyword evidence="3" id="KW-1185">Reference proteome</keyword>
<dbReference type="InterPro" id="IPR006311">
    <property type="entry name" value="TAT_signal"/>
</dbReference>
<proteinExistence type="predicted"/>
<accession>A0ABS3NCA8</accession>
<sequence>MPNSDNELDNDNELTNSHCQSRRRLLTTIGIGLAGAYVAPTLFTVAQAQPWRHEGSYSRPSYSRPSYSHPSYSRPSYSRPSRYDYYRRERDRIREYKDDPLLILEDVIQGTRQR</sequence>
<evidence type="ECO:0000313" key="3">
    <source>
        <dbReference type="Proteomes" id="UP000664882"/>
    </source>
</evidence>